<comment type="caution">
    <text evidence="1">The sequence shown here is derived from an EMBL/GenBank/DDBJ whole genome shotgun (WGS) entry which is preliminary data.</text>
</comment>
<keyword evidence="2" id="KW-1185">Reference proteome</keyword>
<name>A0A328TQE6_9GAMM</name>
<dbReference type="EMBL" id="LJAM02000010">
    <property type="protein sequence ID" value="RAP72839.1"/>
    <property type="molecule type" value="Genomic_DNA"/>
</dbReference>
<evidence type="ECO:0000313" key="1">
    <source>
        <dbReference type="EMBL" id="RAP72839.1"/>
    </source>
</evidence>
<organism evidence="1 2">
    <name type="scientific">Candidatus Erwinia dacicola</name>
    <dbReference type="NCBI Taxonomy" id="252393"/>
    <lineage>
        <taxon>Bacteria</taxon>
        <taxon>Pseudomonadati</taxon>
        <taxon>Pseudomonadota</taxon>
        <taxon>Gammaproteobacteria</taxon>
        <taxon>Enterobacterales</taxon>
        <taxon>Erwiniaceae</taxon>
        <taxon>Erwinia</taxon>
    </lineage>
</organism>
<sequence length="58" mass="6629">QWHQFTIARSLQQCRFFYPAVAEALYIYFMAAMSSEAGTTSSPALTAVRQNHFIWGIL</sequence>
<gene>
    <name evidence="1" type="ORF">ACZ87_00316</name>
</gene>
<protein>
    <submittedName>
        <fullName evidence="1">Uncharacterized protein</fullName>
    </submittedName>
</protein>
<proteinExistence type="predicted"/>
<reference evidence="1" key="1">
    <citation type="submission" date="2018-04" db="EMBL/GenBank/DDBJ databases">
        <title>Genomes of the Obligate Erwinia dacicola and Facultative Enterobacter sp. OLF Endosymbionts of the Olive Fruit fly, Bactrocera oleae.</title>
        <authorList>
            <person name="Estes A.M."/>
            <person name="Hearn D.J."/>
            <person name="Agarwal S."/>
            <person name="Pierson E.A."/>
            <person name="Dunning-Hotopp J.C."/>
        </authorList>
    </citation>
    <scope>NUCLEOTIDE SEQUENCE [LARGE SCALE GENOMIC DNA]</scope>
    <source>
        <strain evidence="1">Oroville</strain>
    </source>
</reference>
<evidence type="ECO:0000313" key="2">
    <source>
        <dbReference type="Proteomes" id="UP000244334"/>
    </source>
</evidence>
<dbReference type="Proteomes" id="UP000244334">
    <property type="component" value="Unassembled WGS sequence"/>
</dbReference>
<feature type="non-terminal residue" evidence="1">
    <location>
        <position position="1"/>
    </location>
</feature>
<accession>A0A328TQE6</accession>
<dbReference type="AlphaFoldDB" id="A0A328TQE6"/>